<evidence type="ECO:0000256" key="2">
    <source>
        <dbReference type="RuleBase" id="RU102079"/>
    </source>
</evidence>
<proteinExistence type="predicted"/>
<evidence type="ECO:0000313" key="4">
    <source>
        <dbReference type="EMBL" id="KAK9405814.1"/>
    </source>
</evidence>
<dbReference type="CDD" id="cd00070">
    <property type="entry name" value="GLECT"/>
    <property type="match status" value="1"/>
</dbReference>
<dbReference type="FunFam" id="2.60.120.200:FF:000021">
    <property type="entry name" value="Galectin"/>
    <property type="match status" value="1"/>
</dbReference>
<dbReference type="InterPro" id="IPR001079">
    <property type="entry name" value="Galectin_CRD"/>
</dbReference>
<dbReference type="PROSITE" id="PS51304">
    <property type="entry name" value="GALECTIN"/>
    <property type="match status" value="1"/>
</dbReference>
<dbReference type="GO" id="GO:0005615">
    <property type="term" value="C:extracellular space"/>
    <property type="evidence" value="ECO:0007669"/>
    <property type="project" value="TreeGrafter"/>
</dbReference>
<feature type="domain" description="Galectin" evidence="3">
    <location>
        <begin position="46"/>
        <end position="175"/>
    </location>
</feature>
<keyword evidence="5" id="KW-1185">Reference proteome</keyword>
<dbReference type="Gene3D" id="2.60.120.200">
    <property type="match status" value="1"/>
</dbReference>
<dbReference type="GO" id="GO:0043236">
    <property type="term" value="F:laminin binding"/>
    <property type="evidence" value="ECO:0007669"/>
    <property type="project" value="TreeGrafter"/>
</dbReference>
<evidence type="ECO:0000313" key="5">
    <source>
        <dbReference type="Proteomes" id="UP001474421"/>
    </source>
</evidence>
<dbReference type="SMART" id="SM00908">
    <property type="entry name" value="Gal-bind_lectin"/>
    <property type="match status" value="1"/>
</dbReference>
<dbReference type="EMBL" id="JAOTOJ010000002">
    <property type="protein sequence ID" value="KAK9405814.1"/>
    <property type="molecule type" value="Genomic_DNA"/>
</dbReference>
<accession>A0AAW1BUG0</accession>
<dbReference type="Pfam" id="PF00337">
    <property type="entry name" value="Gal-bind_lectin"/>
    <property type="match status" value="1"/>
</dbReference>
<dbReference type="InterPro" id="IPR044156">
    <property type="entry name" value="Galectin-like"/>
</dbReference>
<dbReference type="GO" id="GO:0030395">
    <property type="term" value="F:lactose binding"/>
    <property type="evidence" value="ECO:0007669"/>
    <property type="project" value="TreeGrafter"/>
</dbReference>
<dbReference type="InterPro" id="IPR013320">
    <property type="entry name" value="ConA-like_dom_sf"/>
</dbReference>
<evidence type="ECO:0000256" key="1">
    <source>
        <dbReference type="ARBA" id="ARBA00022734"/>
    </source>
</evidence>
<sequence>MDLHLIGWGNGNALSSQYLKFNQGHTLAILALCLELNHQAFPRQSTMRVLDLSVKSGDCIKLKGKIHQGAKSFAINLGRDDSNLAIHLNARFEAHGDVKKIVCNSKSNGQWGAEVRSSIFPFQEGAEIKICLCYQADDIKVKLDGQEISFPNRLGLNTAQYFSVDGDMSLLSFKC</sequence>
<evidence type="ECO:0000259" key="3">
    <source>
        <dbReference type="PROSITE" id="PS51304"/>
    </source>
</evidence>
<organism evidence="4 5">
    <name type="scientific">Crotalus adamanteus</name>
    <name type="common">Eastern diamondback rattlesnake</name>
    <dbReference type="NCBI Taxonomy" id="8729"/>
    <lineage>
        <taxon>Eukaryota</taxon>
        <taxon>Metazoa</taxon>
        <taxon>Chordata</taxon>
        <taxon>Craniata</taxon>
        <taxon>Vertebrata</taxon>
        <taxon>Euteleostomi</taxon>
        <taxon>Lepidosauria</taxon>
        <taxon>Squamata</taxon>
        <taxon>Bifurcata</taxon>
        <taxon>Unidentata</taxon>
        <taxon>Episquamata</taxon>
        <taxon>Toxicofera</taxon>
        <taxon>Serpentes</taxon>
        <taxon>Colubroidea</taxon>
        <taxon>Viperidae</taxon>
        <taxon>Crotalinae</taxon>
        <taxon>Crotalus</taxon>
    </lineage>
</organism>
<dbReference type="SMART" id="SM00276">
    <property type="entry name" value="GLECT"/>
    <property type="match status" value="1"/>
</dbReference>
<protein>
    <recommendedName>
        <fullName evidence="2">Galectin</fullName>
    </recommendedName>
</protein>
<dbReference type="PANTHER" id="PTHR11346">
    <property type="entry name" value="GALECTIN"/>
    <property type="match status" value="1"/>
</dbReference>
<dbReference type="AlphaFoldDB" id="A0AAW1BUG0"/>
<gene>
    <name evidence="4" type="ORF">NXF25_004588</name>
</gene>
<dbReference type="PANTHER" id="PTHR11346:SF97">
    <property type="entry name" value="GALECTIN-1"/>
    <property type="match status" value="1"/>
</dbReference>
<name>A0AAW1BUG0_CROAD</name>
<comment type="caution">
    <text evidence="4">The sequence shown here is derived from an EMBL/GenBank/DDBJ whole genome shotgun (WGS) entry which is preliminary data.</text>
</comment>
<dbReference type="Proteomes" id="UP001474421">
    <property type="component" value="Unassembled WGS sequence"/>
</dbReference>
<dbReference type="SUPFAM" id="SSF49899">
    <property type="entry name" value="Concanavalin A-like lectins/glucanases"/>
    <property type="match status" value="1"/>
</dbReference>
<keyword evidence="1 2" id="KW-0430">Lectin</keyword>
<reference evidence="4 5" key="1">
    <citation type="journal article" date="2024" name="Proc. Natl. Acad. Sci. U.S.A.">
        <title>The genetic regulatory architecture and epigenomic basis for age-related changes in rattlesnake venom.</title>
        <authorList>
            <person name="Hogan M.P."/>
            <person name="Holding M.L."/>
            <person name="Nystrom G.S."/>
            <person name="Colston T.J."/>
            <person name="Bartlett D.A."/>
            <person name="Mason A.J."/>
            <person name="Ellsworth S.A."/>
            <person name="Rautsaw R.M."/>
            <person name="Lawrence K.C."/>
            <person name="Strickland J.L."/>
            <person name="He B."/>
            <person name="Fraser P."/>
            <person name="Margres M.J."/>
            <person name="Gilbert D.M."/>
            <person name="Gibbs H.L."/>
            <person name="Parkinson C.L."/>
            <person name="Rokyta D.R."/>
        </authorList>
    </citation>
    <scope>NUCLEOTIDE SEQUENCE [LARGE SCALE GENOMIC DNA]</scope>
    <source>
        <strain evidence="4">DRR0105</strain>
    </source>
</reference>